<dbReference type="PROSITE" id="PS00134">
    <property type="entry name" value="TRYPSIN_HIS"/>
    <property type="match status" value="1"/>
</dbReference>
<evidence type="ECO:0000256" key="1">
    <source>
        <dbReference type="ARBA" id="ARBA00007664"/>
    </source>
</evidence>
<proteinExistence type="inferred from homology"/>
<dbReference type="PANTHER" id="PTHR24276">
    <property type="entry name" value="POLYSERASE-RELATED"/>
    <property type="match status" value="1"/>
</dbReference>
<name>A0ABQ7QH46_PLUXY</name>
<comment type="caution">
    <text evidence="8">The sequence shown here is derived from an EMBL/GenBank/DDBJ whole genome shotgun (WGS) entry which is preliminary data.</text>
</comment>
<dbReference type="SUPFAM" id="SSF50494">
    <property type="entry name" value="Trypsin-like serine proteases"/>
    <property type="match status" value="1"/>
</dbReference>
<dbReference type="PANTHER" id="PTHR24276:SF91">
    <property type="entry name" value="AT26814P-RELATED"/>
    <property type="match status" value="1"/>
</dbReference>
<comment type="similarity">
    <text evidence="1">Belongs to the peptidase S1 family.</text>
</comment>
<dbReference type="Gene3D" id="2.40.10.10">
    <property type="entry name" value="Trypsin-like serine proteases"/>
    <property type="match status" value="1"/>
</dbReference>
<dbReference type="EMBL" id="JAHIBW010000015">
    <property type="protein sequence ID" value="KAG7304263.1"/>
    <property type="molecule type" value="Genomic_DNA"/>
</dbReference>
<protein>
    <recommendedName>
        <fullName evidence="7">Peptidase S1 domain-containing protein</fullName>
    </recommendedName>
</protein>
<keyword evidence="4 6" id="KW-0720">Serine protease</keyword>
<feature type="domain" description="Peptidase S1" evidence="7">
    <location>
        <begin position="74"/>
        <end position="314"/>
    </location>
</feature>
<dbReference type="InterPro" id="IPR009003">
    <property type="entry name" value="Peptidase_S1_PA"/>
</dbReference>
<evidence type="ECO:0000256" key="3">
    <source>
        <dbReference type="ARBA" id="ARBA00022801"/>
    </source>
</evidence>
<gene>
    <name evidence="8" type="ORF">JYU34_011204</name>
</gene>
<dbReference type="CDD" id="cd00190">
    <property type="entry name" value="Tryp_SPc"/>
    <property type="match status" value="1"/>
</dbReference>
<accession>A0ABQ7QH46</accession>
<dbReference type="Pfam" id="PF00089">
    <property type="entry name" value="Trypsin"/>
    <property type="match status" value="1"/>
</dbReference>
<evidence type="ECO:0000256" key="6">
    <source>
        <dbReference type="RuleBase" id="RU363034"/>
    </source>
</evidence>
<keyword evidence="9" id="KW-1185">Reference proteome</keyword>
<dbReference type="InterPro" id="IPR018114">
    <property type="entry name" value="TRYPSIN_HIS"/>
</dbReference>
<dbReference type="InterPro" id="IPR050430">
    <property type="entry name" value="Peptidase_S1"/>
</dbReference>
<dbReference type="InterPro" id="IPR001254">
    <property type="entry name" value="Trypsin_dom"/>
</dbReference>
<reference evidence="8 9" key="1">
    <citation type="submission" date="2021-06" db="EMBL/GenBank/DDBJ databases">
        <title>A haploid diamondback moth (Plutella xylostella L.) genome assembly resolves 31 chromosomes and identifies a diamide resistance mutation.</title>
        <authorList>
            <person name="Ward C.M."/>
            <person name="Perry K.D."/>
            <person name="Baker G."/>
            <person name="Powis K."/>
            <person name="Heckel D.G."/>
            <person name="Baxter S.W."/>
        </authorList>
    </citation>
    <scope>NUCLEOTIDE SEQUENCE [LARGE SCALE GENOMIC DNA]</scope>
    <source>
        <strain evidence="8 9">LV</strain>
        <tissue evidence="8">Single pupa</tissue>
    </source>
</reference>
<evidence type="ECO:0000256" key="4">
    <source>
        <dbReference type="ARBA" id="ARBA00022825"/>
    </source>
</evidence>
<keyword evidence="3 6" id="KW-0378">Hydrolase</keyword>
<evidence type="ECO:0000313" key="9">
    <source>
        <dbReference type="Proteomes" id="UP000823941"/>
    </source>
</evidence>
<dbReference type="PROSITE" id="PS50240">
    <property type="entry name" value="TRYPSIN_DOM"/>
    <property type="match status" value="1"/>
</dbReference>
<sequence>MELSPISCSNKYEESFLQTCVGVKSDNTASMAIKYGIVLIALLAGCLAKPTLDTLDGEADMSMFFEHVDPDSRILGGAPAVAGSAPYMVALASGTLVKNYACGGSLISTRTVLTAAHCIRAQYGWNGLSSSLQGRVGSLNWQRGGTTMSFRRNVTHPHYVHHDIKNDIGLLITTSAVRLTASVQTTPLSFQHVGAGVVVKATGWGHTKWNGATSNVLRELTLSTISGTECARRVRQDAIDFDYAAPAVDPALELCVYHSVGHGMCTGDSGSALVRVDTGAQVGVVSWGFPCAVGTPDMFARVSAYEDFIRNNVA</sequence>
<dbReference type="PROSITE" id="PS00135">
    <property type="entry name" value="TRYPSIN_SER"/>
    <property type="match status" value="1"/>
</dbReference>
<organism evidence="8 9">
    <name type="scientific">Plutella xylostella</name>
    <name type="common">Diamondback moth</name>
    <name type="synonym">Plutella maculipennis</name>
    <dbReference type="NCBI Taxonomy" id="51655"/>
    <lineage>
        <taxon>Eukaryota</taxon>
        <taxon>Metazoa</taxon>
        <taxon>Ecdysozoa</taxon>
        <taxon>Arthropoda</taxon>
        <taxon>Hexapoda</taxon>
        <taxon>Insecta</taxon>
        <taxon>Pterygota</taxon>
        <taxon>Neoptera</taxon>
        <taxon>Endopterygota</taxon>
        <taxon>Lepidoptera</taxon>
        <taxon>Glossata</taxon>
        <taxon>Ditrysia</taxon>
        <taxon>Yponomeutoidea</taxon>
        <taxon>Plutellidae</taxon>
        <taxon>Plutella</taxon>
    </lineage>
</organism>
<evidence type="ECO:0000256" key="5">
    <source>
        <dbReference type="ARBA" id="ARBA00023157"/>
    </source>
</evidence>
<dbReference type="InterPro" id="IPR001314">
    <property type="entry name" value="Peptidase_S1A"/>
</dbReference>
<keyword evidence="2 6" id="KW-0645">Protease</keyword>
<keyword evidence="5" id="KW-1015">Disulfide bond</keyword>
<dbReference type="Proteomes" id="UP000823941">
    <property type="component" value="Chromosome 15"/>
</dbReference>
<dbReference type="InterPro" id="IPR043504">
    <property type="entry name" value="Peptidase_S1_PA_chymotrypsin"/>
</dbReference>
<evidence type="ECO:0000313" key="8">
    <source>
        <dbReference type="EMBL" id="KAG7304263.1"/>
    </source>
</evidence>
<dbReference type="InterPro" id="IPR033116">
    <property type="entry name" value="TRYPSIN_SER"/>
</dbReference>
<dbReference type="SMART" id="SM00020">
    <property type="entry name" value="Tryp_SPc"/>
    <property type="match status" value="1"/>
</dbReference>
<dbReference type="PRINTS" id="PR00722">
    <property type="entry name" value="CHYMOTRYPSIN"/>
</dbReference>
<evidence type="ECO:0000259" key="7">
    <source>
        <dbReference type="PROSITE" id="PS50240"/>
    </source>
</evidence>
<evidence type="ECO:0000256" key="2">
    <source>
        <dbReference type="ARBA" id="ARBA00022670"/>
    </source>
</evidence>